<keyword evidence="4" id="KW-0472">Membrane</keyword>
<dbReference type="AlphaFoldDB" id="A0A4U5N327"/>
<evidence type="ECO:0000259" key="5">
    <source>
        <dbReference type="PROSITE" id="PS50063"/>
    </source>
</evidence>
<dbReference type="STRING" id="34508.A0A4U5N327"/>
<keyword evidence="2 3" id="KW-0053">Apoptosis</keyword>
<dbReference type="Gene3D" id="1.10.437.10">
    <property type="entry name" value="Blc2-like"/>
    <property type="match status" value="1"/>
</dbReference>
<feature type="domain" description="Apoptosis regulator Bcl-2 family BH4" evidence="5">
    <location>
        <begin position="14"/>
        <end position="33"/>
    </location>
</feature>
<organism evidence="6 7">
    <name type="scientific">Steinernema carpocapsae</name>
    <name type="common">Entomopathogenic nematode</name>
    <dbReference type="NCBI Taxonomy" id="34508"/>
    <lineage>
        <taxon>Eukaryota</taxon>
        <taxon>Metazoa</taxon>
        <taxon>Ecdysozoa</taxon>
        <taxon>Nematoda</taxon>
        <taxon>Chromadorea</taxon>
        <taxon>Rhabditida</taxon>
        <taxon>Tylenchina</taxon>
        <taxon>Panagrolaimomorpha</taxon>
        <taxon>Strongyloidoidea</taxon>
        <taxon>Steinernematidae</taxon>
        <taxon>Steinernema</taxon>
    </lineage>
</organism>
<dbReference type="EMBL" id="AZBU02000005">
    <property type="protein sequence ID" value="TKR76829.1"/>
    <property type="molecule type" value="Genomic_DNA"/>
</dbReference>
<dbReference type="GO" id="GO:0006915">
    <property type="term" value="P:apoptotic process"/>
    <property type="evidence" value="ECO:0007669"/>
    <property type="project" value="UniProtKB-UniRule"/>
</dbReference>
<dbReference type="Proteomes" id="UP000298663">
    <property type="component" value="Unassembled WGS sequence"/>
</dbReference>
<evidence type="ECO:0000313" key="7">
    <source>
        <dbReference type="Proteomes" id="UP000298663"/>
    </source>
</evidence>
<comment type="caution">
    <text evidence="6">The sequence shown here is derived from an EMBL/GenBank/DDBJ whole genome shotgun (WGS) entry which is preliminary data.</text>
</comment>
<dbReference type="PROSITE" id="PS50062">
    <property type="entry name" value="BCL2_FAMILY"/>
    <property type="match status" value="1"/>
</dbReference>
<reference evidence="6 7" key="2">
    <citation type="journal article" date="2019" name="G3 (Bethesda)">
        <title>Hybrid Assembly of the Genome of the Entomopathogenic Nematode Steinernema carpocapsae Identifies the X-Chromosome.</title>
        <authorList>
            <person name="Serra L."/>
            <person name="Macchietto M."/>
            <person name="Macias-Munoz A."/>
            <person name="McGill C.J."/>
            <person name="Rodriguez I.M."/>
            <person name="Rodriguez B."/>
            <person name="Murad R."/>
            <person name="Mortazavi A."/>
        </authorList>
    </citation>
    <scope>NUCLEOTIDE SEQUENCE [LARGE SCALE GENOMIC DNA]</scope>
    <source>
        <strain evidence="6 7">ALL</strain>
    </source>
</reference>
<dbReference type="InterPro" id="IPR036834">
    <property type="entry name" value="Bcl-2-like_sf"/>
</dbReference>
<keyword evidence="7" id="KW-1185">Reference proteome</keyword>
<feature type="short sequence motif" description="BH4" evidence="3">
    <location>
        <begin position="14"/>
        <end position="33"/>
    </location>
</feature>
<dbReference type="InterPro" id="IPR003093">
    <property type="entry name" value="Bcl2_BH4"/>
</dbReference>
<dbReference type="PROSITE" id="PS50063">
    <property type="entry name" value="BH4_2"/>
    <property type="match status" value="1"/>
</dbReference>
<dbReference type="Pfam" id="PF00452">
    <property type="entry name" value="Bcl-2"/>
    <property type="match status" value="1"/>
</dbReference>
<dbReference type="InterPro" id="IPR046371">
    <property type="entry name" value="Bcl-2_BH1-3"/>
</dbReference>
<name>A0A4U5N327_STECR</name>
<reference evidence="6 7" key="1">
    <citation type="journal article" date="2015" name="Genome Biol.">
        <title>Comparative genomics of Steinernema reveals deeply conserved gene regulatory networks.</title>
        <authorList>
            <person name="Dillman A.R."/>
            <person name="Macchietto M."/>
            <person name="Porter C.F."/>
            <person name="Rogers A."/>
            <person name="Williams B."/>
            <person name="Antoshechkin I."/>
            <person name="Lee M.M."/>
            <person name="Goodwin Z."/>
            <person name="Lu X."/>
            <person name="Lewis E.E."/>
            <person name="Goodrich-Blair H."/>
            <person name="Stock S.P."/>
            <person name="Adams B.J."/>
            <person name="Sternberg P.W."/>
            <person name="Mortazavi A."/>
        </authorList>
    </citation>
    <scope>NUCLEOTIDE SEQUENCE [LARGE SCALE GENOMIC DNA]</scope>
    <source>
        <strain evidence="6 7">ALL</strain>
    </source>
</reference>
<keyword evidence="4" id="KW-0812">Transmembrane</keyword>
<comment type="similarity">
    <text evidence="1">Belongs to the Bcl-2 family.</text>
</comment>
<dbReference type="GO" id="GO:0042981">
    <property type="term" value="P:regulation of apoptotic process"/>
    <property type="evidence" value="ECO:0007669"/>
    <property type="project" value="InterPro"/>
</dbReference>
<evidence type="ECO:0000256" key="1">
    <source>
        <dbReference type="ARBA" id="ARBA00009458"/>
    </source>
</evidence>
<sequence>MSDQPDFLRDEYSPQGFVTDYIDRRIQAEGLTWWQRPDRAYDPEEAHHMLYDVCRIFEHKNGKSLQPVVQTLLSEDCGMRFTFNRYAEVVDCLHKNQDEGHVQMPYGRLVALVTYAGLVALELAQADSQTTIADIALYTARYLEKCIKLQWPETGRSWEGFVKMARNIKRVNAVREEKERRVAQRRKLMVGVAIAAMISIGVFAFRHYR</sequence>
<gene>
    <name evidence="6" type="ORF">L596_017909</name>
</gene>
<keyword evidence="4" id="KW-1133">Transmembrane helix</keyword>
<evidence type="ECO:0000256" key="2">
    <source>
        <dbReference type="ARBA" id="ARBA00022703"/>
    </source>
</evidence>
<dbReference type="InterPro" id="IPR002475">
    <property type="entry name" value="Bcl2-like"/>
</dbReference>
<evidence type="ECO:0000256" key="4">
    <source>
        <dbReference type="SAM" id="Phobius"/>
    </source>
</evidence>
<dbReference type="SUPFAM" id="SSF56854">
    <property type="entry name" value="Bcl-2 inhibitors of programmed cell death"/>
    <property type="match status" value="1"/>
</dbReference>
<protein>
    <recommendedName>
        <fullName evidence="5">Apoptosis regulator Bcl-2 family BH4 domain-containing protein</fullName>
    </recommendedName>
</protein>
<proteinExistence type="inferred from homology"/>
<dbReference type="OrthoDB" id="6021377at2759"/>
<feature type="transmembrane region" description="Helical" evidence="4">
    <location>
        <begin position="188"/>
        <end position="208"/>
    </location>
</feature>
<accession>A0A4U5N327</accession>
<evidence type="ECO:0000313" key="6">
    <source>
        <dbReference type="EMBL" id="TKR76829.1"/>
    </source>
</evidence>
<evidence type="ECO:0000256" key="3">
    <source>
        <dbReference type="PROSITE-ProRule" id="PRU00025"/>
    </source>
</evidence>